<evidence type="ECO:0000256" key="1">
    <source>
        <dbReference type="ARBA" id="ARBA00022670"/>
    </source>
</evidence>
<keyword evidence="2" id="KW-0479">Metal-binding</keyword>
<dbReference type="RefSeq" id="WP_099149282.1">
    <property type="nucleotide sequence ID" value="NZ_PDUD01000010.1"/>
</dbReference>
<sequence>MTRLKKYFPYLLALVIALLYFGLPVFADYLTSKPQFAKYASRDAPRIVEGIQQALVYPIGQWIPSPWRDLIVFPYWLLIFLAIGWVYQKTQPVSRYLLWAGLGLIVLLYLFPNLLLLAERSRPSLAHGSVRDGWIEGAKRLPFRGANFTTYSFPGYLFGRTYVHERVRKTVLDAFAASTEKVPETTFVIGETGLPDGGVFHPHRTHRNGLSVDILTPLLRNGRPYQTHHLFNLWGYGLEFDDAGNLNANTAIDYQSLGVIILALKEAAAENGLTIEKVIFDPVLRPPLFATEAGKKIRDLPYTRNRIILRHDDHFHIDFGMR</sequence>
<dbReference type="Pfam" id="PF03411">
    <property type="entry name" value="Peptidase_M74"/>
    <property type="match status" value="1"/>
</dbReference>
<feature type="transmembrane region" description="Helical" evidence="8">
    <location>
        <begin position="96"/>
        <end position="118"/>
    </location>
</feature>
<keyword evidence="6" id="KW-0862">Zinc</keyword>
<evidence type="ECO:0000256" key="3">
    <source>
        <dbReference type="ARBA" id="ARBA00022729"/>
    </source>
</evidence>
<keyword evidence="8" id="KW-1133">Transmembrane helix</keyword>
<dbReference type="InterPro" id="IPR005073">
    <property type="entry name" value="Peptidase_M74"/>
</dbReference>
<keyword evidence="5" id="KW-0378">Hydrolase</keyword>
<dbReference type="GO" id="GO:0030288">
    <property type="term" value="C:outer membrane-bounded periplasmic space"/>
    <property type="evidence" value="ECO:0007669"/>
    <property type="project" value="InterPro"/>
</dbReference>
<dbReference type="GO" id="GO:0004252">
    <property type="term" value="F:serine-type endopeptidase activity"/>
    <property type="evidence" value="ECO:0007669"/>
    <property type="project" value="InterPro"/>
</dbReference>
<keyword evidence="4" id="KW-0574">Periplasm</keyword>
<evidence type="ECO:0000256" key="5">
    <source>
        <dbReference type="ARBA" id="ARBA00022801"/>
    </source>
</evidence>
<organism evidence="9 10">
    <name type="scientific">Flavilitoribacter nigricans (strain ATCC 23147 / DSM 23189 / NBRC 102662 / NCIMB 1420 / SS-2)</name>
    <name type="common">Lewinella nigricans</name>
    <dbReference type="NCBI Taxonomy" id="1122177"/>
    <lineage>
        <taxon>Bacteria</taxon>
        <taxon>Pseudomonadati</taxon>
        <taxon>Bacteroidota</taxon>
        <taxon>Saprospiria</taxon>
        <taxon>Saprospirales</taxon>
        <taxon>Lewinellaceae</taxon>
        <taxon>Flavilitoribacter</taxon>
    </lineage>
</organism>
<comment type="caution">
    <text evidence="9">The sequence shown here is derived from an EMBL/GenBank/DDBJ whole genome shotgun (WGS) entry which is preliminary data.</text>
</comment>
<keyword evidence="3" id="KW-0732">Signal</keyword>
<evidence type="ECO:0000256" key="6">
    <source>
        <dbReference type="ARBA" id="ARBA00022833"/>
    </source>
</evidence>
<evidence type="ECO:0000256" key="7">
    <source>
        <dbReference type="ARBA" id="ARBA00023049"/>
    </source>
</evidence>
<evidence type="ECO:0000256" key="2">
    <source>
        <dbReference type="ARBA" id="ARBA00022723"/>
    </source>
</evidence>
<dbReference type="OrthoDB" id="1467367at2"/>
<keyword evidence="8" id="KW-0472">Membrane</keyword>
<dbReference type="GO" id="GO:0008237">
    <property type="term" value="F:metallopeptidase activity"/>
    <property type="evidence" value="ECO:0007669"/>
    <property type="project" value="UniProtKB-KW"/>
</dbReference>
<keyword evidence="10" id="KW-1185">Reference proteome</keyword>
<dbReference type="SUPFAM" id="SSF55166">
    <property type="entry name" value="Hedgehog/DD-peptidase"/>
    <property type="match status" value="1"/>
</dbReference>
<gene>
    <name evidence="9" type="ORF">CRP01_06895</name>
</gene>
<reference evidence="9 10" key="1">
    <citation type="submission" date="2017-10" db="EMBL/GenBank/DDBJ databases">
        <title>The draft genome sequence of Lewinella nigricans NBRC 102662.</title>
        <authorList>
            <person name="Wang K."/>
        </authorList>
    </citation>
    <scope>NUCLEOTIDE SEQUENCE [LARGE SCALE GENOMIC DNA]</scope>
    <source>
        <strain evidence="9 10">NBRC 102662</strain>
    </source>
</reference>
<evidence type="ECO:0000313" key="10">
    <source>
        <dbReference type="Proteomes" id="UP000223913"/>
    </source>
</evidence>
<dbReference type="GO" id="GO:0006508">
    <property type="term" value="P:proteolysis"/>
    <property type="evidence" value="ECO:0007669"/>
    <property type="project" value="UniProtKB-KW"/>
</dbReference>
<dbReference type="Proteomes" id="UP000223913">
    <property type="component" value="Unassembled WGS sequence"/>
</dbReference>
<dbReference type="InterPro" id="IPR009045">
    <property type="entry name" value="Zn_M74/Hedgehog-like"/>
</dbReference>
<accession>A0A2D0NFS0</accession>
<evidence type="ECO:0000256" key="8">
    <source>
        <dbReference type="SAM" id="Phobius"/>
    </source>
</evidence>
<evidence type="ECO:0000256" key="4">
    <source>
        <dbReference type="ARBA" id="ARBA00022764"/>
    </source>
</evidence>
<keyword evidence="1" id="KW-0645">Protease</keyword>
<name>A0A2D0NFS0_FLAN2</name>
<evidence type="ECO:0000313" key="9">
    <source>
        <dbReference type="EMBL" id="PHN07352.1"/>
    </source>
</evidence>
<dbReference type="GO" id="GO:0046872">
    <property type="term" value="F:metal ion binding"/>
    <property type="evidence" value="ECO:0007669"/>
    <property type="project" value="UniProtKB-KW"/>
</dbReference>
<protein>
    <submittedName>
        <fullName evidence="9">Uncharacterized protein</fullName>
    </submittedName>
</protein>
<dbReference type="Gene3D" id="3.30.1380.10">
    <property type="match status" value="1"/>
</dbReference>
<dbReference type="EMBL" id="PDUD01000010">
    <property type="protein sequence ID" value="PHN07352.1"/>
    <property type="molecule type" value="Genomic_DNA"/>
</dbReference>
<feature type="transmembrane region" description="Helical" evidence="8">
    <location>
        <begin position="70"/>
        <end position="87"/>
    </location>
</feature>
<keyword evidence="8" id="KW-0812">Transmembrane</keyword>
<keyword evidence="7" id="KW-0482">Metalloprotease</keyword>
<dbReference type="AlphaFoldDB" id="A0A2D0NFS0"/>
<proteinExistence type="predicted"/>